<keyword evidence="3" id="KW-0731">Sigma factor</keyword>
<dbReference type="InterPro" id="IPR036388">
    <property type="entry name" value="WH-like_DNA-bd_sf"/>
</dbReference>
<evidence type="ECO:0000313" key="9">
    <source>
        <dbReference type="Proteomes" id="UP000192907"/>
    </source>
</evidence>
<reference evidence="9" key="1">
    <citation type="submission" date="2017-04" db="EMBL/GenBank/DDBJ databases">
        <authorList>
            <person name="Varghese N."/>
            <person name="Submissions S."/>
        </authorList>
    </citation>
    <scope>NUCLEOTIDE SEQUENCE [LARGE SCALE GENOMIC DNA]</scope>
    <source>
        <strain evidence="9">RKEM611</strain>
    </source>
</reference>
<evidence type="ECO:0000259" key="6">
    <source>
        <dbReference type="Pfam" id="PF04542"/>
    </source>
</evidence>
<name>A0A1Y6BDF6_9BACT</name>
<dbReference type="PANTHER" id="PTHR43133">
    <property type="entry name" value="RNA POLYMERASE ECF-TYPE SIGMA FACTO"/>
    <property type="match status" value="1"/>
</dbReference>
<keyword evidence="2" id="KW-0805">Transcription regulation</keyword>
<dbReference type="PANTHER" id="PTHR43133:SF8">
    <property type="entry name" value="RNA POLYMERASE SIGMA FACTOR HI_1459-RELATED"/>
    <property type="match status" value="1"/>
</dbReference>
<dbReference type="Proteomes" id="UP000192907">
    <property type="component" value="Unassembled WGS sequence"/>
</dbReference>
<dbReference type="InterPro" id="IPR013325">
    <property type="entry name" value="RNA_pol_sigma_r2"/>
</dbReference>
<dbReference type="NCBIfam" id="TIGR02937">
    <property type="entry name" value="sigma70-ECF"/>
    <property type="match status" value="1"/>
</dbReference>
<evidence type="ECO:0000259" key="7">
    <source>
        <dbReference type="Pfam" id="PF04545"/>
    </source>
</evidence>
<dbReference type="CDD" id="cd06171">
    <property type="entry name" value="Sigma70_r4"/>
    <property type="match status" value="1"/>
</dbReference>
<dbReference type="SUPFAM" id="SSF88946">
    <property type="entry name" value="Sigma2 domain of RNA polymerase sigma factors"/>
    <property type="match status" value="1"/>
</dbReference>
<dbReference type="Gene3D" id="1.10.10.10">
    <property type="entry name" value="Winged helix-like DNA-binding domain superfamily/Winged helix DNA-binding domain"/>
    <property type="match status" value="1"/>
</dbReference>
<keyword evidence="4" id="KW-0238">DNA-binding</keyword>
<evidence type="ECO:0000256" key="5">
    <source>
        <dbReference type="ARBA" id="ARBA00023163"/>
    </source>
</evidence>
<proteinExistence type="inferred from homology"/>
<evidence type="ECO:0000256" key="4">
    <source>
        <dbReference type="ARBA" id="ARBA00023125"/>
    </source>
</evidence>
<evidence type="ECO:0000256" key="1">
    <source>
        <dbReference type="ARBA" id="ARBA00010641"/>
    </source>
</evidence>
<feature type="domain" description="RNA polymerase sigma-70 region 4" evidence="7">
    <location>
        <begin position="116"/>
        <end position="163"/>
    </location>
</feature>
<dbReference type="GO" id="GO:0006352">
    <property type="term" value="P:DNA-templated transcription initiation"/>
    <property type="evidence" value="ECO:0007669"/>
    <property type="project" value="InterPro"/>
</dbReference>
<keyword evidence="5" id="KW-0804">Transcription</keyword>
<dbReference type="InterPro" id="IPR007627">
    <property type="entry name" value="RNA_pol_sigma70_r2"/>
</dbReference>
<dbReference type="InterPro" id="IPR013324">
    <property type="entry name" value="RNA_pol_sigma_r3/r4-like"/>
</dbReference>
<dbReference type="InterPro" id="IPR007630">
    <property type="entry name" value="RNA_pol_sigma70_r4"/>
</dbReference>
<evidence type="ECO:0000256" key="2">
    <source>
        <dbReference type="ARBA" id="ARBA00023015"/>
    </source>
</evidence>
<evidence type="ECO:0000256" key="3">
    <source>
        <dbReference type="ARBA" id="ARBA00023082"/>
    </source>
</evidence>
<accession>A0A1Y6BDF6</accession>
<organism evidence="8 9">
    <name type="scientific">Pseudobacteriovorax antillogorgiicola</name>
    <dbReference type="NCBI Taxonomy" id="1513793"/>
    <lineage>
        <taxon>Bacteria</taxon>
        <taxon>Pseudomonadati</taxon>
        <taxon>Bdellovibrionota</taxon>
        <taxon>Oligoflexia</taxon>
        <taxon>Oligoflexales</taxon>
        <taxon>Pseudobacteriovoracaceae</taxon>
        <taxon>Pseudobacteriovorax</taxon>
    </lineage>
</organism>
<feature type="domain" description="RNA polymerase sigma-70 region 2" evidence="6">
    <location>
        <begin position="24"/>
        <end position="91"/>
    </location>
</feature>
<dbReference type="Pfam" id="PF04542">
    <property type="entry name" value="Sigma70_r2"/>
    <property type="match status" value="1"/>
</dbReference>
<dbReference type="SUPFAM" id="SSF88659">
    <property type="entry name" value="Sigma3 and sigma4 domains of RNA polymerase sigma factors"/>
    <property type="match status" value="1"/>
</dbReference>
<dbReference type="InterPro" id="IPR039425">
    <property type="entry name" value="RNA_pol_sigma-70-like"/>
</dbReference>
<protein>
    <submittedName>
        <fullName evidence="8">RNA polymerase sigma-70 factor, ECF subfamily</fullName>
    </submittedName>
</protein>
<keyword evidence="9" id="KW-1185">Reference proteome</keyword>
<dbReference type="GO" id="GO:0003677">
    <property type="term" value="F:DNA binding"/>
    <property type="evidence" value="ECO:0007669"/>
    <property type="project" value="UniProtKB-KW"/>
</dbReference>
<dbReference type="Pfam" id="PF04545">
    <property type="entry name" value="Sigma70_r4"/>
    <property type="match status" value="1"/>
</dbReference>
<dbReference type="EMBL" id="FWZT01000004">
    <property type="protein sequence ID" value="SMF05754.1"/>
    <property type="molecule type" value="Genomic_DNA"/>
</dbReference>
<dbReference type="STRING" id="1513793.SAMN06296036_10493"/>
<dbReference type="Gene3D" id="1.10.1740.10">
    <property type="match status" value="1"/>
</dbReference>
<sequence length="169" mass="19842">MKHWTDEALMQAHKAGKAEPFEELYSRYAGRILGYLKAKGCPDKDAEDLMQMVLFKVHHKRFHYDPNYPFATWVFTIVRNTLIDYFRRQKKEVPIENDIPNEEKPQVPIDLAAYQAKLSKRHQEALHLRYEQDLSFEEVAQHLGSNPVAARQIVSRAIRQLRKIIGEKP</sequence>
<gene>
    <name evidence="8" type="ORF">SAMN06296036_10493</name>
</gene>
<dbReference type="GO" id="GO:0016987">
    <property type="term" value="F:sigma factor activity"/>
    <property type="evidence" value="ECO:0007669"/>
    <property type="project" value="UniProtKB-KW"/>
</dbReference>
<comment type="similarity">
    <text evidence="1">Belongs to the sigma-70 factor family. ECF subfamily.</text>
</comment>
<dbReference type="RefSeq" id="WP_159455195.1">
    <property type="nucleotide sequence ID" value="NZ_FWZT01000004.1"/>
</dbReference>
<dbReference type="AlphaFoldDB" id="A0A1Y6BDF6"/>
<evidence type="ECO:0000313" key="8">
    <source>
        <dbReference type="EMBL" id="SMF05754.1"/>
    </source>
</evidence>
<dbReference type="InterPro" id="IPR014284">
    <property type="entry name" value="RNA_pol_sigma-70_dom"/>
</dbReference>